<dbReference type="InterPro" id="IPR001478">
    <property type="entry name" value="PDZ"/>
</dbReference>
<dbReference type="InterPro" id="IPR008269">
    <property type="entry name" value="Lon_proteolytic"/>
</dbReference>
<dbReference type="InterPro" id="IPR036034">
    <property type="entry name" value="PDZ_sf"/>
</dbReference>
<dbReference type="InterPro" id="IPR020568">
    <property type="entry name" value="Ribosomal_Su5_D2-typ_SF"/>
</dbReference>
<evidence type="ECO:0000313" key="4">
    <source>
        <dbReference type="EMBL" id="KRM36601.1"/>
    </source>
</evidence>
<accession>X0PND7</accession>
<dbReference type="GO" id="GO:0006508">
    <property type="term" value="P:proteolysis"/>
    <property type="evidence" value="ECO:0007669"/>
    <property type="project" value="UniProtKB-KW"/>
</dbReference>
<feature type="transmembrane region" description="Helical" evidence="2">
    <location>
        <begin position="12"/>
        <end position="38"/>
    </location>
</feature>
<keyword evidence="1" id="KW-0645">Protease</keyword>
<dbReference type="GO" id="GO:0005524">
    <property type="term" value="F:ATP binding"/>
    <property type="evidence" value="ECO:0007669"/>
    <property type="project" value="InterPro"/>
</dbReference>
<evidence type="ECO:0000259" key="3">
    <source>
        <dbReference type="PROSITE" id="PS51786"/>
    </source>
</evidence>
<dbReference type="EMBL" id="AZGA01000002">
    <property type="protein sequence ID" value="KRM36601.1"/>
    <property type="molecule type" value="Genomic_DNA"/>
</dbReference>
<dbReference type="EC" id="3.4.21.53" evidence="1"/>
<dbReference type="AlphaFoldDB" id="X0PND7"/>
<dbReference type="OrthoDB" id="2356897at2"/>
<proteinExistence type="inferred from homology"/>
<dbReference type="GO" id="GO:0004252">
    <property type="term" value="F:serine-type endopeptidase activity"/>
    <property type="evidence" value="ECO:0007669"/>
    <property type="project" value="UniProtKB-UniRule"/>
</dbReference>
<dbReference type="PATRIC" id="fig|1423734.3.peg.2510"/>
<evidence type="ECO:0000256" key="1">
    <source>
        <dbReference type="PROSITE-ProRule" id="PRU01122"/>
    </source>
</evidence>
<sequence>MKSKQQPFYKKNWFKSSALVVGILFVLAFCFLPINYFLESPGTAEQVAQFVKVDQKKDQTKGKYLLTTVRLQQATPLQLIVGHFQPYTDIMSKSEVMGNASSAAYDTLQNYYIENSENTAIAQAFKKAGKPYTLKFIGVYVLDIIEQSNFKNTLKLGDTVSAVNQQHFKSATDFQKYVRKQKVGQKVTVSYLRQGKTKTTTGKLIQLPNSQQAGLGITLTDHTKVSTKEPVKIDAGAIGGPSAGLMFTLQVYDQISGHHLRKGRIVAGTGTIASDGTVGPIGGIDKKVVAAAKAGATIFFAPNDQLTKAERQKTPNYQNNYQIAKSAAKRLGTKMKIVPVQTLDDAIQYLQTTP</sequence>
<gene>
    <name evidence="4" type="ORF">FC83_GL002475</name>
</gene>
<comment type="catalytic activity">
    <reaction evidence="1">
        <text>Hydrolysis of proteins in presence of ATP.</text>
        <dbReference type="EC" id="3.4.21.53"/>
    </reaction>
</comment>
<organism evidence="4 5">
    <name type="scientific">Agrilactobacillus composti DSM 18527 = JCM 14202</name>
    <dbReference type="NCBI Taxonomy" id="1423734"/>
    <lineage>
        <taxon>Bacteria</taxon>
        <taxon>Bacillati</taxon>
        <taxon>Bacillota</taxon>
        <taxon>Bacilli</taxon>
        <taxon>Lactobacillales</taxon>
        <taxon>Lactobacillaceae</taxon>
        <taxon>Agrilactobacillus</taxon>
    </lineage>
</organism>
<dbReference type="InterPro" id="IPR014721">
    <property type="entry name" value="Ribsml_uS5_D2-typ_fold_subgr"/>
</dbReference>
<feature type="active site" evidence="1">
    <location>
        <position position="287"/>
    </location>
</feature>
<comment type="caution">
    <text evidence="4">The sequence shown here is derived from an EMBL/GenBank/DDBJ whole genome shotgun (WGS) entry which is preliminary data.</text>
</comment>
<dbReference type="SUPFAM" id="SSF54211">
    <property type="entry name" value="Ribosomal protein S5 domain 2-like"/>
    <property type="match status" value="1"/>
</dbReference>
<keyword evidence="1" id="KW-0378">Hydrolase</keyword>
<dbReference type="PANTHER" id="PTHR10046">
    <property type="entry name" value="ATP DEPENDENT LON PROTEASE FAMILY MEMBER"/>
    <property type="match status" value="1"/>
</dbReference>
<keyword evidence="1" id="KW-0720">Serine protease</keyword>
<keyword evidence="5" id="KW-1185">Reference proteome</keyword>
<dbReference type="STRING" id="1423734.FC83_GL002475"/>
<dbReference type="GO" id="GO:0030163">
    <property type="term" value="P:protein catabolic process"/>
    <property type="evidence" value="ECO:0007669"/>
    <property type="project" value="InterPro"/>
</dbReference>
<dbReference type="Pfam" id="PF05362">
    <property type="entry name" value="Lon_C"/>
    <property type="match status" value="1"/>
</dbReference>
<protein>
    <recommendedName>
        <fullName evidence="1">endopeptidase La</fullName>
        <ecNumber evidence="1">3.4.21.53</ecNumber>
    </recommendedName>
</protein>
<feature type="active site" evidence="1">
    <location>
        <position position="242"/>
    </location>
</feature>
<dbReference type="InterPro" id="IPR027065">
    <property type="entry name" value="Lon_Prtase"/>
</dbReference>
<dbReference type="PROSITE" id="PS51786">
    <property type="entry name" value="LON_PROTEOLYTIC"/>
    <property type="match status" value="1"/>
</dbReference>
<dbReference type="NCBIfam" id="NF041438">
    <property type="entry name" value="SepM_fam_S16"/>
    <property type="match status" value="1"/>
</dbReference>
<dbReference type="Proteomes" id="UP000051236">
    <property type="component" value="Unassembled WGS sequence"/>
</dbReference>
<reference evidence="4 5" key="1">
    <citation type="journal article" date="2015" name="Genome Announc.">
        <title>Expanding the biotechnology potential of lactobacilli through comparative genomics of 213 strains and associated genera.</title>
        <authorList>
            <person name="Sun Z."/>
            <person name="Harris H.M."/>
            <person name="McCann A."/>
            <person name="Guo C."/>
            <person name="Argimon S."/>
            <person name="Zhang W."/>
            <person name="Yang X."/>
            <person name="Jeffery I.B."/>
            <person name="Cooney J.C."/>
            <person name="Kagawa T.F."/>
            <person name="Liu W."/>
            <person name="Song Y."/>
            <person name="Salvetti E."/>
            <person name="Wrobel A."/>
            <person name="Rasinkangas P."/>
            <person name="Parkhill J."/>
            <person name="Rea M.C."/>
            <person name="O'Sullivan O."/>
            <person name="Ritari J."/>
            <person name="Douillard F.P."/>
            <person name="Paul Ross R."/>
            <person name="Yang R."/>
            <person name="Briner A.E."/>
            <person name="Felis G.E."/>
            <person name="de Vos W.M."/>
            <person name="Barrangou R."/>
            <person name="Klaenhammer T.R."/>
            <person name="Caufield P.W."/>
            <person name="Cui Y."/>
            <person name="Zhang H."/>
            <person name="O'Toole P.W."/>
        </authorList>
    </citation>
    <scope>NUCLEOTIDE SEQUENCE [LARGE SCALE GENOMIC DNA]</scope>
    <source>
        <strain evidence="4 5">DSM 18527</strain>
    </source>
</reference>
<evidence type="ECO:0000256" key="2">
    <source>
        <dbReference type="SAM" id="Phobius"/>
    </source>
</evidence>
<dbReference type="Gene3D" id="3.30.230.10">
    <property type="match status" value="1"/>
</dbReference>
<keyword evidence="2" id="KW-0812">Transmembrane</keyword>
<keyword evidence="2" id="KW-1133">Transmembrane helix</keyword>
<dbReference type="Pfam" id="PF13180">
    <property type="entry name" value="PDZ_2"/>
    <property type="match status" value="1"/>
</dbReference>
<comment type="similarity">
    <text evidence="1">Belongs to the peptidase S16 family.</text>
</comment>
<feature type="domain" description="Lon proteolytic" evidence="3">
    <location>
        <begin position="238"/>
        <end position="353"/>
    </location>
</feature>
<dbReference type="SUPFAM" id="SSF50156">
    <property type="entry name" value="PDZ domain-like"/>
    <property type="match status" value="1"/>
</dbReference>
<keyword evidence="2" id="KW-0472">Membrane</keyword>
<dbReference type="GO" id="GO:0004176">
    <property type="term" value="F:ATP-dependent peptidase activity"/>
    <property type="evidence" value="ECO:0007669"/>
    <property type="project" value="UniProtKB-UniRule"/>
</dbReference>
<evidence type="ECO:0000313" key="5">
    <source>
        <dbReference type="Proteomes" id="UP000051236"/>
    </source>
</evidence>
<dbReference type="eggNOG" id="COG3480">
    <property type="taxonomic scope" value="Bacteria"/>
</dbReference>
<name>X0PND7_9LACO</name>
<dbReference type="RefSeq" id="WP_035451623.1">
    <property type="nucleotide sequence ID" value="NZ_AZGA01000002.1"/>
</dbReference>